<feature type="compositionally biased region" description="Basic and acidic residues" evidence="1">
    <location>
        <begin position="654"/>
        <end position="665"/>
    </location>
</feature>
<keyword evidence="2" id="KW-0732">Signal</keyword>
<reference evidence="3" key="1">
    <citation type="journal article" date="2020" name="bioRxiv">
        <title>Comparative genomics of Chlamydomonas.</title>
        <authorList>
            <person name="Craig R.J."/>
            <person name="Hasan A.R."/>
            <person name="Ness R.W."/>
            <person name="Keightley P.D."/>
        </authorList>
    </citation>
    <scope>NUCLEOTIDE SEQUENCE</scope>
    <source>
        <strain evidence="3">CCAP 11/70</strain>
    </source>
</reference>
<feature type="region of interest" description="Disordered" evidence="1">
    <location>
        <begin position="703"/>
        <end position="723"/>
    </location>
</feature>
<dbReference type="AlphaFoldDB" id="A0A835XPX4"/>
<organism evidence="3 4">
    <name type="scientific">Edaphochlamys debaryana</name>
    <dbReference type="NCBI Taxonomy" id="47281"/>
    <lineage>
        <taxon>Eukaryota</taxon>
        <taxon>Viridiplantae</taxon>
        <taxon>Chlorophyta</taxon>
        <taxon>core chlorophytes</taxon>
        <taxon>Chlorophyceae</taxon>
        <taxon>CS clade</taxon>
        <taxon>Chlamydomonadales</taxon>
        <taxon>Chlamydomonadales incertae sedis</taxon>
        <taxon>Edaphochlamys</taxon>
    </lineage>
</organism>
<proteinExistence type="predicted"/>
<dbReference type="Proteomes" id="UP000612055">
    <property type="component" value="Unassembled WGS sequence"/>
</dbReference>
<feature type="region of interest" description="Disordered" evidence="1">
    <location>
        <begin position="1131"/>
        <end position="1192"/>
    </location>
</feature>
<dbReference type="EMBL" id="JAEHOE010000090">
    <property type="protein sequence ID" value="KAG2487891.1"/>
    <property type="molecule type" value="Genomic_DNA"/>
</dbReference>
<feature type="compositionally biased region" description="Low complexity" evidence="1">
    <location>
        <begin position="600"/>
        <end position="617"/>
    </location>
</feature>
<feature type="signal peptide" evidence="2">
    <location>
        <begin position="1"/>
        <end position="18"/>
    </location>
</feature>
<feature type="compositionally biased region" description="Gly residues" evidence="1">
    <location>
        <begin position="1136"/>
        <end position="1160"/>
    </location>
</feature>
<feature type="chain" id="PRO_5032765102" evidence="2">
    <location>
        <begin position="19"/>
        <end position="1192"/>
    </location>
</feature>
<feature type="compositionally biased region" description="Low complexity" evidence="1">
    <location>
        <begin position="133"/>
        <end position="145"/>
    </location>
</feature>
<accession>A0A835XPX4</accession>
<evidence type="ECO:0000313" key="4">
    <source>
        <dbReference type="Proteomes" id="UP000612055"/>
    </source>
</evidence>
<feature type="region of interest" description="Disordered" evidence="1">
    <location>
        <begin position="85"/>
        <end position="159"/>
    </location>
</feature>
<sequence length="1192" mass="118818">MRVVSLCILKGTLAGALGAPMGDASRFHANLQHALTSSVASEPPTPALWAALGAEAWWQGVWAAVARGVSYVFLQPVGGTPAPASGPSLDLLRSDSASTAASATDSTGSGSKSSRKRELRRELERQSKREAEAAAVGPEVPAAVGMPRSRTNGSAARASGPATVASGAAAGAGGSNTVTQAPAIATAAAARQHATADTSATKREAPPQAANVAREAVRRGMPAPPPSRQELALWAALRDAAPVFATGPVAAAAAGLARSWEEDEARTAVIVTAAESVAAQLAVWPRQPAEASALELFGIVPRASGDASGLPAWALLLLCALVRDAIAPFAPLAPDARRSWSSKEEFEQALRVGQNYLKSAPVVLQAERFRRRAGPAERLAAELLALYGLRPAPRVPAAEEPTSFGFGPSTLHALALAAVQDALAQRGGPQVVAAAAVAAGGALDPMQQLLGLTTLRALLDGASAPSQQGGMKPLAVIASGASGGLQQVFALLSATELLEALARGLCKAALRASDAVLKHGPSAGAQLIAEQLGLSAREVLAAPEPQTTAASSTLGPPNGPVRVACAAWLRRLQEILPRASPAAGAPQPSTQPSRVPQPIASSVGPGPAAAGAASAPVRLTRGSAEPGRSGSVLLVPLSQGRQGAGGPQAAASDRTGHPPGTDHGHGLMSARLTPAAVAEVHQRAGSGAAAVLANGVGRERAGSVDGSVVSASGSQDGRPQAAAEANGITAGGSVGLHAAANGPTAAPCWLPPPTARDKALWAALRDAMPEFGTGPIAEAAAGKGGGHAEQEARAAALYVAAEALAIQLEALPRRPAEASGLELFGTAPRASGDGSGLPALALLMLCALMSDALGPYRALAPGAQELWTDPGALAEGVRANEVAAKAAPALQAERFRRRAGPAERLAAALHALYGLPPLPLSTPGPGFCLGPATLHALALAAVQDAVSQSQGPEALASAAASAPPGVLSKLLGLPALRTLLERASAPSTAGSGLDALAYLAAARPGGMSWVPALSAAEVLTALARGLLGAVEWAAATATPDEGASSTDDAFVAQYAEMFAQGLAGQADTVRSAPPPAASPSSRRVPSALREPESQERKACAGLLLRLPELAGVDQRILKALARAVPEVRAATHAPRAGGGGGGGGGGGTGRSAGDGAGGSDGPVLLQEYWPTLGAEGGPPRHGRGGPAKPARH</sequence>
<feature type="region of interest" description="Disordered" evidence="1">
    <location>
        <begin position="1065"/>
        <end position="1093"/>
    </location>
</feature>
<evidence type="ECO:0000313" key="3">
    <source>
        <dbReference type="EMBL" id="KAG2487891.1"/>
    </source>
</evidence>
<evidence type="ECO:0000256" key="1">
    <source>
        <dbReference type="SAM" id="MobiDB-lite"/>
    </source>
</evidence>
<feature type="compositionally biased region" description="Low complexity" evidence="1">
    <location>
        <begin position="189"/>
        <end position="199"/>
    </location>
</feature>
<feature type="compositionally biased region" description="Low complexity" evidence="1">
    <location>
        <begin position="1078"/>
        <end position="1087"/>
    </location>
</feature>
<feature type="compositionally biased region" description="Low complexity" evidence="1">
    <location>
        <begin position="88"/>
        <end position="112"/>
    </location>
</feature>
<feature type="compositionally biased region" description="Low complexity" evidence="1">
    <location>
        <begin position="703"/>
        <end position="717"/>
    </location>
</feature>
<feature type="region of interest" description="Disordered" evidence="1">
    <location>
        <begin position="580"/>
        <end position="665"/>
    </location>
</feature>
<protein>
    <submittedName>
        <fullName evidence="3">Uncharacterized protein</fullName>
    </submittedName>
</protein>
<comment type="caution">
    <text evidence="3">The sequence shown here is derived from an EMBL/GenBank/DDBJ whole genome shotgun (WGS) entry which is preliminary data.</text>
</comment>
<evidence type="ECO:0000256" key="2">
    <source>
        <dbReference type="SAM" id="SignalP"/>
    </source>
</evidence>
<feature type="region of interest" description="Disordered" evidence="1">
    <location>
        <begin position="189"/>
        <end position="225"/>
    </location>
</feature>
<keyword evidence="4" id="KW-1185">Reference proteome</keyword>
<name>A0A835XPX4_9CHLO</name>
<feature type="compositionally biased region" description="Basic and acidic residues" evidence="1">
    <location>
        <begin position="119"/>
        <end position="132"/>
    </location>
</feature>
<gene>
    <name evidence="3" type="ORF">HYH03_013473</name>
</gene>